<dbReference type="EMBL" id="PDJG01000001">
    <property type="protein sequence ID" value="PFG32522.1"/>
    <property type="molecule type" value="Genomic_DNA"/>
</dbReference>
<organism evidence="4 5">
    <name type="scientific">Sanguibacter antarcticus</name>
    <dbReference type="NCBI Taxonomy" id="372484"/>
    <lineage>
        <taxon>Bacteria</taxon>
        <taxon>Bacillati</taxon>
        <taxon>Actinomycetota</taxon>
        <taxon>Actinomycetes</taxon>
        <taxon>Micrococcales</taxon>
        <taxon>Sanguibacteraceae</taxon>
        <taxon>Sanguibacter</taxon>
    </lineage>
</organism>
<dbReference type="PANTHER" id="PTHR46401">
    <property type="entry name" value="GLYCOSYLTRANSFERASE WBBK-RELATED"/>
    <property type="match status" value="1"/>
</dbReference>
<dbReference type="AlphaFoldDB" id="A0A2A9E2T5"/>
<sequence>MIPSDEELHVALTTEQLWQPVPGGSGTYIRALAAELAAASGVQVTGVTARHASSGSAGPLPVDLASSRLPRALLYESWSRLRRPQAPRTAAMRRSGRRYDVVHATTWAVPPRNAPLVVTVHDVAFLRNPEHFTPRGVQFFRRSLNIVRHDADVVVVPSETTRSDCTDAGIDPGRIHVIPHGTEQHALDAAGSAAFARSHGLERDFVLWCGTLEPRKNLPALLDAFRLLLADGSDLDLVLVGPQGWGETSEDVRRAVDALPPDRLHVLGRLSTDDLQHAYAAARVFCFPSLWEGFGMPVLEAMVHGTPVVTSQGTSMEEISDGAALLVDPHDPAQIAAALVRAAGEQHDALSAAGRAVASASTWRRSAEAHVEAYRAAISSAHQRGAQR</sequence>
<dbReference type="Pfam" id="PF13692">
    <property type="entry name" value="Glyco_trans_1_4"/>
    <property type="match status" value="1"/>
</dbReference>
<dbReference type="Proteomes" id="UP000225548">
    <property type="component" value="Unassembled WGS sequence"/>
</dbReference>
<proteinExistence type="predicted"/>
<evidence type="ECO:0000259" key="3">
    <source>
        <dbReference type="Pfam" id="PF13439"/>
    </source>
</evidence>
<keyword evidence="2 4" id="KW-0808">Transferase</keyword>
<evidence type="ECO:0000313" key="5">
    <source>
        <dbReference type="Proteomes" id="UP000225548"/>
    </source>
</evidence>
<evidence type="ECO:0000256" key="2">
    <source>
        <dbReference type="ARBA" id="ARBA00022679"/>
    </source>
</evidence>
<protein>
    <submittedName>
        <fullName evidence="4">Glycosyltransferase involved in cell wall biosynthesis</fullName>
    </submittedName>
</protein>
<dbReference type="CDD" id="cd03809">
    <property type="entry name" value="GT4_MtfB-like"/>
    <property type="match status" value="1"/>
</dbReference>
<feature type="domain" description="Glycosyltransferase subfamily 4-like N-terminal" evidence="3">
    <location>
        <begin position="22"/>
        <end position="182"/>
    </location>
</feature>
<dbReference type="RefSeq" id="WP_211281764.1">
    <property type="nucleotide sequence ID" value="NZ_PDJG01000001.1"/>
</dbReference>
<evidence type="ECO:0000313" key="4">
    <source>
        <dbReference type="EMBL" id="PFG32522.1"/>
    </source>
</evidence>
<dbReference type="GO" id="GO:0009103">
    <property type="term" value="P:lipopolysaccharide biosynthetic process"/>
    <property type="evidence" value="ECO:0007669"/>
    <property type="project" value="TreeGrafter"/>
</dbReference>
<dbReference type="GO" id="GO:0016757">
    <property type="term" value="F:glycosyltransferase activity"/>
    <property type="evidence" value="ECO:0007669"/>
    <property type="project" value="UniProtKB-KW"/>
</dbReference>
<dbReference type="InterPro" id="IPR028098">
    <property type="entry name" value="Glyco_trans_4-like_N"/>
</dbReference>
<dbReference type="Gene3D" id="3.40.50.2000">
    <property type="entry name" value="Glycogen Phosphorylase B"/>
    <property type="match status" value="2"/>
</dbReference>
<dbReference type="PANTHER" id="PTHR46401:SF2">
    <property type="entry name" value="GLYCOSYLTRANSFERASE WBBK-RELATED"/>
    <property type="match status" value="1"/>
</dbReference>
<dbReference type="Pfam" id="PF13439">
    <property type="entry name" value="Glyco_transf_4"/>
    <property type="match status" value="1"/>
</dbReference>
<reference evidence="4 5" key="1">
    <citation type="submission" date="2017-10" db="EMBL/GenBank/DDBJ databases">
        <title>Sequencing the genomes of 1000 actinobacteria strains.</title>
        <authorList>
            <person name="Klenk H.-P."/>
        </authorList>
    </citation>
    <scope>NUCLEOTIDE SEQUENCE [LARGE SCALE GENOMIC DNA]</scope>
    <source>
        <strain evidence="4 5">DSM 18966</strain>
    </source>
</reference>
<gene>
    <name evidence="4" type="ORF">ATL42_0362</name>
</gene>
<keyword evidence="1" id="KW-0328">Glycosyltransferase</keyword>
<name>A0A2A9E2T5_9MICO</name>
<evidence type="ECO:0000256" key="1">
    <source>
        <dbReference type="ARBA" id="ARBA00022676"/>
    </source>
</evidence>
<keyword evidence="5" id="KW-1185">Reference proteome</keyword>
<accession>A0A2A9E2T5</accession>
<dbReference type="SUPFAM" id="SSF53756">
    <property type="entry name" value="UDP-Glycosyltransferase/glycogen phosphorylase"/>
    <property type="match status" value="1"/>
</dbReference>
<comment type="caution">
    <text evidence="4">The sequence shown here is derived from an EMBL/GenBank/DDBJ whole genome shotgun (WGS) entry which is preliminary data.</text>
</comment>